<evidence type="ECO:0000256" key="1">
    <source>
        <dbReference type="SAM" id="MobiDB-lite"/>
    </source>
</evidence>
<dbReference type="InterPro" id="IPR036748">
    <property type="entry name" value="MTH938-like_sf"/>
</dbReference>
<dbReference type="STRING" id="195883.A0A482WLZ3"/>
<feature type="region of interest" description="Disordered" evidence="1">
    <location>
        <begin position="203"/>
        <end position="224"/>
    </location>
</feature>
<reference evidence="2" key="2">
    <citation type="submission" date="2019-02" db="EMBL/GenBank/DDBJ databases">
        <authorList>
            <person name="Zhu J."/>
            <person name="Jiang F."/>
            <person name="Wang X."/>
            <person name="Yang P."/>
            <person name="Bao Y."/>
            <person name="Zhao W."/>
            <person name="Wang W."/>
            <person name="Lu H."/>
            <person name="Wang Q."/>
            <person name="Cui N."/>
            <person name="Li J."/>
            <person name="Chen X."/>
            <person name="Luo L."/>
            <person name="Yu J."/>
            <person name="Kang L."/>
            <person name="Cui F."/>
        </authorList>
    </citation>
    <scope>NUCLEOTIDE SEQUENCE</scope>
    <source>
        <strain evidence="2">Lst14</strain>
        <tissue evidence="2">Whole body</tissue>
    </source>
</reference>
<dbReference type="AlphaFoldDB" id="A0A482WLZ3"/>
<accession>A0A482WLZ3</accession>
<dbReference type="InParanoid" id="A0A482WLZ3"/>
<dbReference type="OrthoDB" id="20681at2759"/>
<feature type="compositionally biased region" description="Basic and acidic residues" evidence="1">
    <location>
        <begin position="214"/>
        <end position="224"/>
    </location>
</feature>
<evidence type="ECO:0000313" key="4">
    <source>
        <dbReference type="Proteomes" id="UP000291343"/>
    </source>
</evidence>
<dbReference type="GO" id="GO:0005743">
    <property type="term" value="C:mitochondrial inner membrane"/>
    <property type="evidence" value="ECO:0007669"/>
    <property type="project" value="TreeGrafter"/>
</dbReference>
<dbReference type="Proteomes" id="UP000291343">
    <property type="component" value="Unassembled WGS sequence"/>
</dbReference>
<dbReference type="EMBL" id="QKKF02004531">
    <property type="protein sequence ID" value="RZF47333.1"/>
    <property type="molecule type" value="Genomic_DNA"/>
</dbReference>
<dbReference type="InterPro" id="IPR007523">
    <property type="entry name" value="NDUFAF3/AAMDC"/>
</dbReference>
<dbReference type="PANTHER" id="PTHR21192:SF2">
    <property type="entry name" value="NADH DEHYDROGENASE [UBIQUINONE] 1 ALPHA SUBCOMPLEX ASSEMBLY FACTOR 3"/>
    <property type="match status" value="1"/>
</dbReference>
<gene>
    <name evidence="3" type="ORF">LSTR_LSTR014374</name>
    <name evidence="2" type="ORF">LSTR_LSTR014777</name>
</gene>
<protein>
    <recommendedName>
        <fullName evidence="5">NADH dehydrogenase [ubiquinone] 1 alpha subcomplex assembly factor 3</fullName>
    </recommendedName>
</protein>
<dbReference type="GO" id="GO:0032981">
    <property type="term" value="P:mitochondrial respiratory chain complex I assembly"/>
    <property type="evidence" value="ECO:0007669"/>
    <property type="project" value="TreeGrafter"/>
</dbReference>
<dbReference type="SUPFAM" id="SSF64076">
    <property type="entry name" value="MTH938-like"/>
    <property type="match status" value="1"/>
</dbReference>
<name>A0A482WLZ3_LAOST</name>
<comment type="caution">
    <text evidence="2">The sequence shown here is derived from an EMBL/GenBank/DDBJ whole genome shotgun (WGS) entry which is preliminary data.</text>
</comment>
<keyword evidence="4" id="KW-1185">Reference proteome</keyword>
<reference evidence="2 4" key="1">
    <citation type="journal article" date="2017" name="Gigascience">
        <title>Genome sequence of the small brown planthopper, Laodelphax striatellus.</title>
        <authorList>
            <person name="Zhu J."/>
            <person name="Jiang F."/>
            <person name="Wang X."/>
            <person name="Yang P."/>
            <person name="Bao Y."/>
            <person name="Zhao W."/>
            <person name="Wang W."/>
            <person name="Lu H."/>
            <person name="Wang Q."/>
            <person name="Cui N."/>
            <person name="Li J."/>
            <person name="Chen X."/>
            <person name="Luo L."/>
            <person name="Yu J."/>
            <person name="Kang L."/>
            <person name="Cui F."/>
        </authorList>
    </citation>
    <scope>NUCLEOTIDE SEQUENCE [LARGE SCALE GENOMIC DNA]</scope>
    <source>
        <strain evidence="2">Lst14</strain>
        <tissue evidence="2">Whole body</tissue>
    </source>
</reference>
<dbReference type="Gene3D" id="3.40.1230.10">
    <property type="entry name" value="MTH938-like"/>
    <property type="match status" value="1"/>
</dbReference>
<evidence type="ECO:0008006" key="5">
    <source>
        <dbReference type="Google" id="ProtNLM"/>
    </source>
</evidence>
<dbReference type="PANTHER" id="PTHR21192">
    <property type="entry name" value="NUCLEAR PROTEIN E3-3"/>
    <property type="match status" value="1"/>
</dbReference>
<dbReference type="Pfam" id="PF04430">
    <property type="entry name" value="DUF498"/>
    <property type="match status" value="1"/>
</dbReference>
<sequence>MKILKCFEPSRKLATHLYVSSWKRHYCFNEDQRTTVDVLNQPGRTGPLMINSYGTHGFRLSNGLFAVGPVILFPSTVVSWNVANDEDISEESLCIFSKIVPKLDIVLVGLAGKVSESAKHMNRIHQVLRKYKVNCEVMSTERACPTFNFLNVEGRHMAAALIPPLKVQMSDDDLRDEFNRYKEHMNDDYLLYTDVLTGNVKKDPVPKTGFLEPPKGDEGTKNNK</sequence>
<proteinExistence type="predicted"/>
<organism evidence="2 4">
    <name type="scientific">Laodelphax striatellus</name>
    <name type="common">Small brown planthopper</name>
    <name type="synonym">Delphax striatella</name>
    <dbReference type="NCBI Taxonomy" id="195883"/>
    <lineage>
        <taxon>Eukaryota</taxon>
        <taxon>Metazoa</taxon>
        <taxon>Ecdysozoa</taxon>
        <taxon>Arthropoda</taxon>
        <taxon>Hexapoda</taxon>
        <taxon>Insecta</taxon>
        <taxon>Pterygota</taxon>
        <taxon>Neoptera</taxon>
        <taxon>Paraneoptera</taxon>
        <taxon>Hemiptera</taxon>
        <taxon>Auchenorrhyncha</taxon>
        <taxon>Fulgoroidea</taxon>
        <taxon>Delphacidae</taxon>
        <taxon>Criomorphinae</taxon>
        <taxon>Laodelphax</taxon>
    </lineage>
</organism>
<evidence type="ECO:0000313" key="2">
    <source>
        <dbReference type="EMBL" id="RZF34567.1"/>
    </source>
</evidence>
<dbReference type="FunCoup" id="A0A482WLZ3">
    <property type="interactions" value="798"/>
</dbReference>
<dbReference type="SMR" id="A0A482WLZ3"/>
<dbReference type="EMBL" id="QKKF02031096">
    <property type="protein sequence ID" value="RZF34567.1"/>
    <property type="molecule type" value="Genomic_DNA"/>
</dbReference>
<evidence type="ECO:0000313" key="3">
    <source>
        <dbReference type="EMBL" id="RZF47333.1"/>
    </source>
</evidence>